<feature type="domain" description="4Fe-4S ferredoxin-type" evidence="4">
    <location>
        <begin position="3"/>
        <end position="34"/>
    </location>
</feature>
<keyword evidence="1" id="KW-0479">Metal-binding</keyword>
<organism evidence="5 6">
    <name type="scientific">Desulfonema magnum</name>
    <dbReference type="NCBI Taxonomy" id="45655"/>
    <lineage>
        <taxon>Bacteria</taxon>
        <taxon>Pseudomonadati</taxon>
        <taxon>Thermodesulfobacteriota</taxon>
        <taxon>Desulfobacteria</taxon>
        <taxon>Desulfobacterales</taxon>
        <taxon>Desulfococcaceae</taxon>
        <taxon>Desulfonema</taxon>
    </lineage>
</organism>
<dbReference type="KEGG" id="dmm:dnm_016200"/>
<dbReference type="SUPFAM" id="SSF54862">
    <property type="entry name" value="4Fe-4S ferredoxins"/>
    <property type="match status" value="1"/>
</dbReference>
<protein>
    <submittedName>
        <fullName evidence="5">Coenzyme F420 hydrogenase family protein</fullName>
    </submittedName>
</protein>
<dbReference type="GO" id="GO:0051536">
    <property type="term" value="F:iron-sulfur cluster binding"/>
    <property type="evidence" value="ECO:0007669"/>
    <property type="project" value="UniProtKB-KW"/>
</dbReference>
<sequence>MNNTVISDVPRYLCCQCGVCEAVCPHRRIEMIRDSVGNYWPAGPDKCKDCKSICISVCPGRKIRIPDKSDDSASYHELIGQYFKIYVVKASDRKTQYHSSSGGAVTALLQYLLTSGQTDGAVVTRFKKNHPLEPETFIATSSEEILEAQGSKYIPVPACRTVRDIWQDREKRNKKYVFVGIPCQMNGIFYAKQRIPRLQHQIPLTFSLFCGRNATLELTRYALKQHNIELEDIRDIKFRSHGWPGKMTVVTKDGQTHIFSRRSFLIPWTNNFFNPDRCTTCTDVIGENADLCFGDAWLPEMSDDKAGLSVVIAKNKKAARILEQACDSAYIDIVGDLPIERLLFSQIGQFKKKKSGVKSVYFMEQLRGRKVPQLTGRLPKQTKEALIYTFLSYINNNISKIPIFSWVNMKIPMKFWDIISHPFKKNVVRD</sequence>
<evidence type="ECO:0000256" key="3">
    <source>
        <dbReference type="ARBA" id="ARBA00023014"/>
    </source>
</evidence>
<evidence type="ECO:0000313" key="5">
    <source>
        <dbReference type="EMBL" id="QTA85609.1"/>
    </source>
</evidence>
<evidence type="ECO:0000313" key="6">
    <source>
        <dbReference type="Proteomes" id="UP000663722"/>
    </source>
</evidence>
<dbReference type="PANTHER" id="PTHR31332">
    <property type="entry name" value="7-HYDROXYMETHYL CHLOROPHYLL A REDUCTASE, CHLOROPLASTIC"/>
    <property type="match status" value="1"/>
</dbReference>
<dbReference type="InterPro" id="IPR045220">
    <property type="entry name" value="FRHB/FDHB/HCAR-like"/>
</dbReference>
<dbReference type="RefSeq" id="WP_207681595.1">
    <property type="nucleotide sequence ID" value="NZ_CP061800.1"/>
</dbReference>
<dbReference type="PROSITE" id="PS00198">
    <property type="entry name" value="4FE4S_FER_1"/>
    <property type="match status" value="1"/>
</dbReference>
<dbReference type="Pfam" id="PF04422">
    <property type="entry name" value="FrhB_FdhB_N"/>
    <property type="match status" value="1"/>
</dbReference>
<name>A0A975BH29_9BACT</name>
<reference evidence="5" key="1">
    <citation type="journal article" date="2021" name="Microb. Physiol.">
        <title>Proteogenomic Insights into the Physiology of Marine, Sulfate-Reducing, Filamentous Desulfonema limicola and Desulfonema magnum.</title>
        <authorList>
            <person name="Schnaars V."/>
            <person name="Wohlbrand L."/>
            <person name="Scheve S."/>
            <person name="Hinrichs C."/>
            <person name="Reinhardt R."/>
            <person name="Rabus R."/>
        </authorList>
    </citation>
    <scope>NUCLEOTIDE SEQUENCE</scope>
    <source>
        <strain evidence="5">4be13</strain>
    </source>
</reference>
<feature type="domain" description="4Fe-4S ferredoxin-type" evidence="4">
    <location>
        <begin position="38"/>
        <end position="68"/>
    </location>
</feature>
<gene>
    <name evidence="5" type="ORF">dnm_016200</name>
</gene>
<keyword evidence="2" id="KW-0408">Iron</keyword>
<dbReference type="EMBL" id="CP061800">
    <property type="protein sequence ID" value="QTA85609.1"/>
    <property type="molecule type" value="Genomic_DNA"/>
</dbReference>
<evidence type="ECO:0000259" key="4">
    <source>
        <dbReference type="PROSITE" id="PS51379"/>
    </source>
</evidence>
<dbReference type="Proteomes" id="UP000663722">
    <property type="component" value="Chromosome"/>
</dbReference>
<dbReference type="InterPro" id="IPR017896">
    <property type="entry name" value="4Fe4S_Fe-S-bd"/>
</dbReference>
<proteinExistence type="predicted"/>
<dbReference type="Pfam" id="PF04432">
    <property type="entry name" value="FrhB_FdhB_C"/>
    <property type="match status" value="1"/>
</dbReference>
<dbReference type="PROSITE" id="PS51379">
    <property type="entry name" value="4FE4S_FER_2"/>
    <property type="match status" value="2"/>
</dbReference>
<dbReference type="AlphaFoldDB" id="A0A975BH29"/>
<dbReference type="InterPro" id="IPR017900">
    <property type="entry name" value="4Fe4S_Fe_S_CS"/>
</dbReference>
<keyword evidence="6" id="KW-1185">Reference proteome</keyword>
<dbReference type="InterPro" id="IPR007516">
    <property type="entry name" value="Co_F420_Hydgase/DH_bsu_N"/>
</dbReference>
<accession>A0A975BH29</accession>
<dbReference type="GO" id="GO:0052592">
    <property type="term" value="F:oxidoreductase activity, acting on CH or CH2 groups, with an iron-sulfur protein as acceptor"/>
    <property type="evidence" value="ECO:0007669"/>
    <property type="project" value="TreeGrafter"/>
</dbReference>
<dbReference type="InterPro" id="IPR007525">
    <property type="entry name" value="FrhB_FdhB_C"/>
</dbReference>
<evidence type="ECO:0000256" key="1">
    <source>
        <dbReference type="ARBA" id="ARBA00022723"/>
    </source>
</evidence>
<keyword evidence="3" id="KW-0411">Iron-sulfur</keyword>
<evidence type="ECO:0000256" key="2">
    <source>
        <dbReference type="ARBA" id="ARBA00023004"/>
    </source>
</evidence>
<dbReference type="Gene3D" id="3.30.70.20">
    <property type="match status" value="1"/>
</dbReference>
<dbReference type="PANTHER" id="PTHR31332:SF0">
    <property type="entry name" value="7-HYDROXYMETHYL CHLOROPHYLL A REDUCTASE, CHLOROPLASTIC"/>
    <property type="match status" value="1"/>
</dbReference>
<dbReference type="GO" id="GO:0046872">
    <property type="term" value="F:metal ion binding"/>
    <property type="evidence" value="ECO:0007669"/>
    <property type="project" value="UniProtKB-KW"/>
</dbReference>